<evidence type="ECO:0000256" key="1">
    <source>
        <dbReference type="SAM" id="MobiDB-lite"/>
    </source>
</evidence>
<dbReference type="Proteomes" id="UP000004474">
    <property type="component" value="Unassembled WGS sequence"/>
</dbReference>
<protein>
    <submittedName>
        <fullName evidence="2">Uncharacterized protein</fullName>
    </submittedName>
</protein>
<accession>K1DZA5</accession>
<dbReference type="STRING" id="1210046.B277_14633"/>
<proteinExistence type="predicted"/>
<comment type="caution">
    <text evidence="2">The sequence shown here is derived from an EMBL/GenBank/DDBJ whole genome shotgun (WGS) entry which is preliminary data.</text>
</comment>
<dbReference type="EMBL" id="ALWX01000078">
    <property type="protein sequence ID" value="EKA60116.1"/>
    <property type="molecule type" value="Genomic_DNA"/>
</dbReference>
<evidence type="ECO:0000313" key="2">
    <source>
        <dbReference type="EMBL" id="EKA60116.1"/>
    </source>
</evidence>
<reference evidence="2 3" key="1">
    <citation type="journal article" date="2012" name="J. Bacteriol.">
        <title>Genome Sequence of Janibacter hoylei MTCC8307, Isolated from the Stratospheric Air.</title>
        <authorList>
            <person name="Pawar S.P."/>
            <person name="Dhotre D.P."/>
            <person name="Shetty S.A."/>
            <person name="Chowdhury S.P."/>
            <person name="Chaudhari B.L."/>
            <person name="Shouche Y.S."/>
        </authorList>
    </citation>
    <scope>NUCLEOTIDE SEQUENCE [LARGE SCALE GENOMIC DNA]</scope>
    <source>
        <strain evidence="2 3">PVAS-1</strain>
    </source>
</reference>
<organism evidence="2 3">
    <name type="scientific">Janibacter hoylei PVAS-1</name>
    <dbReference type="NCBI Taxonomy" id="1210046"/>
    <lineage>
        <taxon>Bacteria</taxon>
        <taxon>Bacillati</taxon>
        <taxon>Actinomycetota</taxon>
        <taxon>Actinomycetes</taxon>
        <taxon>Micrococcales</taxon>
        <taxon>Intrasporangiaceae</taxon>
        <taxon>Janibacter</taxon>
    </lineage>
</organism>
<feature type="region of interest" description="Disordered" evidence="1">
    <location>
        <begin position="1"/>
        <end position="28"/>
    </location>
</feature>
<gene>
    <name evidence="2" type="ORF">B277_14633</name>
</gene>
<feature type="compositionally biased region" description="Basic and acidic residues" evidence="1">
    <location>
        <begin position="75"/>
        <end position="104"/>
    </location>
</feature>
<name>K1DZA5_9MICO</name>
<dbReference type="AlphaFoldDB" id="K1DZA5"/>
<feature type="region of interest" description="Disordered" evidence="1">
    <location>
        <begin position="72"/>
        <end position="113"/>
    </location>
</feature>
<evidence type="ECO:0000313" key="3">
    <source>
        <dbReference type="Proteomes" id="UP000004474"/>
    </source>
</evidence>
<sequence length="125" mass="13144">MRVAPERAGLADEGEDPPERAGTVRRWPGWMKSPEERWLRERRAAGGDAVAGGDVVDRLAVADGVVARALGGGGLRDRLGGQVEGRDHGSGRDGDDERKDHVGDSDVGGAGDALAAGGRHRLWCL</sequence>